<sequence length="326" mass="35535">MYMMKKLKTLPPKIHAALVGLLLAALFLFPLLGFSQYVYRVCVISVLYAILAMSLNLIAGVAGQISLGHIAFYGIGAYTSALLCVNLGVSVWLGILAAFLISMLFGLLIAIPTLKLSGGYLAILTMSFAEIIRLILLNWTDVTRGPMGILNIPKPKLFGYTIKSSAAFLYLVIIIAIVVYIALRNLIRSKFGRNLKALRDDEISSESMGINVYRHKVIAFVISTGIAGIAGALYASYMEFIDPTSFISDESTVILSMVVLGGMGNMNGSIIAAILLTVLPEALRSFSDYRMLVYGVVLVVMMLLKITDWGAVKRALKTAVTFKRER</sequence>
<feature type="transmembrane region" description="Helical" evidence="6">
    <location>
        <begin position="95"/>
        <end position="114"/>
    </location>
</feature>
<keyword evidence="5 6" id="KW-0472">Membrane</keyword>
<comment type="subcellular location">
    <subcellularLocation>
        <location evidence="1">Cell membrane</location>
        <topology evidence="1">Multi-pass membrane protein</topology>
    </subcellularLocation>
</comment>
<feature type="transmembrane region" description="Helical" evidence="6">
    <location>
        <begin position="121"/>
        <end position="140"/>
    </location>
</feature>
<evidence type="ECO:0000256" key="6">
    <source>
        <dbReference type="SAM" id="Phobius"/>
    </source>
</evidence>
<dbReference type="CDD" id="cd06581">
    <property type="entry name" value="TM_PBP1_LivM_like"/>
    <property type="match status" value="1"/>
</dbReference>
<dbReference type="InterPro" id="IPR001851">
    <property type="entry name" value="ABC_transp_permease"/>
</dbReference>
<evidence type="ECO:0000256" key="3">
    <source>
        <dbReference type="ARBA" id="ARBA00022692"/>
    </source>
</evidence>
<organism evidence="7 8">
    <name type="scientific">Anaerotruncus colihominis</name>
    <dbReference type="NCBI Taxonomy" id="169435"/>
    <lineage>
        <taxon>Bacteria</taxon>
        <taxon>Bacillati</taxon>
        <taxon>Bacillota</taxon>
        <taxon>Clostridia</taxon>
        <taxon>Eubacteriales</taxon>
        <taxon>Oscillospiraceae</taxon>
        <taxon>Anaerotruncus</taxon>
    </lineage>
</organism>
<dbReference type="Proteomes" id="UP000446348">
    <property type="component" value="Unassembled WGS sequence"/>
</dbReference>
<feature type="transmembrane region" description="Helical" evidence="6">
    <location>
        <begin position="257"/>
        <end position="279"/>
    </location>
</feature>
<feature type="transmembrane region" description="Helical" evidence="6">
    <location>
        <begin position="160"/>
        <end position="183"/>
    </location>
</feature>
<dbReference type="Pfam" id="PF02653">
    <property type="entry name" value="BPD_transp_2"/>
    <property type="match status" value="1"/>
</dbReference>
<dbReference type="PANTHER" id="PTHR30482">
    <property type="entry name" value="HIGH-AFFINITY BRANCHED-CHAIN AMINO ACID TRANSPORT SYSTEM PERMEASE"/>
    <property type="match status" value="1"/>
</dbReference>
<reference evidence="7 8" key="1">
    <citation type="submission" date="2018-08" db="EMBL/GenBank/DDBJ databases">
        <title>Murine metabolic-syndrome-specific gut microbial biobank.</title>
        <authorList>
            <person name="Liu C."/>
        </authorList>
    </citation>
    <scope>NUCLEOTIDE SEQUENCE [LARGE SCALE GENOMIC DNA]</scope>
    <source>
        <strain evidence="7 8">X69</strain>
    </source>
</reference>
<evidence type="ECO:0000256" key="2">
    <source>
        <dbReference type="ARBA" id="ARBA00022475"/>
    </source>
</evidence>
<evidence type="ECO:0000313" key="8">
    <source>
        <dbReference type="Proteomes" id="UP000446348"/>
    </source>
</evidence>
<name>A0A845REG3_9FIRM</name>
<proteinExistence type="predicted"/>
<dbReference type="EMBL" id="QXWZ01000007">
    <property type="protein sequence ID" value="NBI78400.1"/>
    <property type="molecule type" value="Genomic_DNA"/>
</dbReference>
<comment type="caution">
    <text evidence="7">The sequence shown here is derived from an EMBL/GenBank/DDBJ whole genome shotgun (WGS) entry which is preliminary data.</text>
</comment>
<evidence type="ECO:0000256" key="5">
    <source>
        <dbReference type="ARBA" id="ARBA00023136"/>
    </source>
</evidence>
<protein>
    <submittedName>
        <fullName evidence="7">Branched-chain amino acid ABC transporter permease</fullName>
    </submittedName>
</protein>
<keyword evidence="3 6" id="KW-0812">Transmembrane</keyword>
<keyword evidence="2" id="KW-1003">Cell membrane</keyword>
<accession>A0A845REG3</accession>
<evidence type="ECO:0000313" key="7">
    <source>
        <dbReference type="EMBL" id="NBI78400.1"/>
    </source>
</evidence>
<keyword evidence="4 6" id="KW-1133">Transmembrane helix</keyword>
<evidence type="ECO:0000256" key="1">
    <source>
        <dbReference type="ARBA" id="ARBA00004651"/>
    </source>
</evidence>
<gene>
    <name evidence="7" type="ORF">D3Z39_05865</name>
</gene>
<feature type="transmembrane region" description="Helical" evidence="6">
    <location>
        <begin position="43"/>
        <end position="63"/>
    </location>
</feature>
<evidence type="ECO:0000256" key="4">
    <source>
        <dbReference type="ARBA" id="ARBA00022989"/>
    </source>
</evidence>
<dbReference type="AlphaFoldDB" id="A0A845REG3"/>
<dbReference type="PANTHER" id="PTHR30482:SF10">
    <property type="entry name" value="HIGH-AFFINITY BRANCHED-CHAIN AMINO ACID TRANSPORT PROTEIN BRAE"/>
    <property type="match status" value="1"/>
</dbReference>
<dbReference type="InterPro" id="IPR043428">
    <property type="entry name" value="LivM-like"/>
</dbReference>
<feature type="transmembrane region" description="Helical" evidence="6">
    <location>
        <begin position="291"/>
        <end position="312"/>
    </location>
</feature>
<dbReference type="GO" id="GO:0015658">
    <property type="term" value="F:branched-chain amino acid transmembrane transporter activity"/>
    <property type="evidence" value="ECO:0007669"/>
    <property type="project" value="InterPro"/>
</dbReference>
<feature type="transmembrane region" description="Helical" evidence="6">
    <location>
        <begin position="217"/>
        <end position="237"/>
    </location>
</feature>
<dbReference type="GO" id="GO:0005886">
    <property type="term" value="C:plasma membrane"/>
    <property type="evidence" value="ECO:0007669"/>
    <property type="project" value="UniProtKB-SubCell"/>
</dbReference>